<evidence type="ECO:0000313" key="3">
    <source>
        <dbReference type="Proteomes" id="UP000655868"/>
    </source>
</evidence>
<feature type="region of interest" description="Disordered" evidence="1">
    <location>
        <begin position="1"/>
        <end position="48"/>
    </location>
</feature>
<name>A0A934NLC7_9NOCA</name>
<dbReference type="Proteomes" id="UP000655868">
    <property type="component" value="Unassembled WGS sequence"/>
</dbReference>
<comment type="caution">
    <text evidence="2">The sequence shown here is derived from an EMBL/GenBank/DDBJ whole genome shotgun (WGS) entry which is preliminary data.</text>
</comment>
<dbReference type="AlphaFoldDB" id="A0A934NLC7"/>
<sequence length="48" mass="5245">MTDERESATATPERKRDKDVHTDPPGPADHGGHGGMATREQDSNEAER</sequence>
<keyword evidence="3" id="KW-1185">Reference proteome</keyword>
<dbReference type="RefSeq" id="WP_199700933.1">
    <property type="nucleotide sequence ID" value="NZ_JAEMNV010000001.1"/>
</dbReference>
<organism evidence="2 3">
    <name type="scientific">Antrihabitans stalagmiti</name>
    <dbReference type="NCBI Taxonomy" id="2799499"/>
    <lineage>
        <taxon>Bacteria</taxon>
        <taxon>Bacillati</taxon>
        <taxon>Actinomycetota</taxon>
        <taxon>Actinomycetes</taxon>
        <taxon>Mycobacteriales</taxon>
        <taxon>Nocardiaceae</taxon>
        <taxon>Antrihabitans</taxon>
    </lineage>
</organism>
<proteinExistence type="predicted"/>
<feature type="compositionally biased region" description="Basic and acidic residues" evidence="1">
    <location>
        <begin position="39"/>
        <end position="48"/>
    </location>
</feature>
<evidence type="ECO:0000256" key="1">
    <source>
        <dbReference type="SAM" id="MobiDB-lite"/>
    </source>
</evidence>
<gene>
    <name evidence="2" type="ORF">JGU71_00385</name>
</gene>
<reference evidence="2" key="1">
    <citation type="submission" date="2020-12" db="EMBL/GenBank/DDBJ databases">
        <title>Antrihabitans popcorni sp. nov. and Antrihabitans auranticaus sp. nov., isolated from a larva cave.</title>
        <authorList>
            <person name="Lee S.D."/>
            <person name="Kim I.S."/>
        </authorList>
    </citation>
    <scope>NUCLEOTIDE SEQUENCE</scope>
    <source>
        <strain evidence="2">YC3-6</strain>
    </source>
</reference>
<feature type="compositionally biased region" description="Basic and acidic residues" evidence="1">
    <location>
        <begin position="1"/>
        <end position="22"/>
    </location>
</feature>
<dbReference type="EMBL" id="JAEMNV010000001">
    <property type="protein sequence ID" value="MBJ8337328.1"/>
    <property type="molecule type" value="Genomic_DNA"/>
</dbReference>
<accession>A0A934NLC7</accession>
<protein>
    <submittedName>
        <fullName evidence="2">Uncharacterized protein</fullName>
    </submittedName>
</protein>
<evidence type="ECO:0000313" key="2">
    <source>
        <dbReference type="EMBL" id="MBJ8337328.1"/>
    </source>
</evidence>